<reference evidence="2 3" key="1">
    <citation type="submission" date="2021-03" db="EMBL/GenBank/DDBJ databases">
        <title>Sequencing the genomes of 1000 actinobacteria strains.</title>
        <authorList>
            <person name="Klenk H.-P."/>
        </authorList>
    </citation>
    <scope>NUCLEOTIDE SEQUENCE [LARGE SCALE GENOMIC DNA]</scope>
    <source>
        <strain evidence="2 3">DSM 46670</strain>
    </source>
</reference>
<gene>
    <name evidence="2" type="ORF">JOF56_008054</name>
</gene>
<accession>A0ABS4TUN5</accession>
<evidence type="ECO:0000313" key="2">
    <source>
        <dbReference type="EMBL" id="MBP2327669.1"/>
    </source>
</evidence>
<keyword evidence="1" id="KW-0812">Transmembrane</keyword>
<feature type="transmembrane region" description="Helical" evidence="1">
    <location>
        <begin position="109"/>
        <end position="132"/>
    </location>
</feature>
<dbReference type="RefSeq" id="WP_307855464.1">
    <property type="nucleotide sequence ID" value="NZ_JAGINW010000001.1"/>
</dbReference>
<evidence type="ECO:0000256" key="1">
    <source>
        <dbReference type="SAM" id="Phobius"/>
    </source>
</evidence>
<keyword evidence="1" id="KW-1133">Transmembrane helix</keyword>
<sequence>MTVEEQSAWTMGVVASISCVVYLVIVLTMPGRLADASYVAPMLWTLGAAIVIQIVLNIAASMRVPKGSRVKDQRDLEIGRFGDHIGQSFVAIGGLTALVLAMAEADHFWIANAIYLGFTLSGVLGSAAKVAAYRRGFQ</sequence>
<comment type="caution">
    <text evidence="2">The sequence shown here is derived from an EMBL/GenBank/DDBJ whole genome shotgun (WGS) entry which is preliminary data.</text>
</comment>
<keyword evidence="3" id="KW-1185">Reference proteome</keyword>
<keyword evidence="1" id="KW-0472">Membrane</keyword>
<protein>
    <recommendedName>
        <fullName evidence="4">DUF2178 domain-containing protein</fullName>
    </recommendedName>
</protein>
<dbReference type="Proteomes" id="UP001519332">
    <property type="component" value="Unassembled WGS sequence"/>
</dbReference>
<proteinExistence type="predicted"/>
<name>A0ABS4TUN5_9PSEU</name>
<feature type="transmembrane region" description="Helical" evidence="1">
    <location>
        <begin position="81"/>
        <end position="103"/>
    </location>
</feature>
<feature type="transmembrane region" description="Helical" evidence="1">
    <location>
        <begin position="7"/>
        <end position="29"/>
    </location>
</feature>
<evidence type="ECO:0000313" key="3">
    <source>
        <dbReference type="Proteomes" id="UP001519332"/>
    </source>
</evidence>
<evidence type="ECO:0008006" key="4">
    <source>
        <dbReference type="Google" id="ProtNLM"/>
    </source>
</evidence>
<dbReference type="EMBL" id="JAGINW010000001">
    <property type="protein sequence ID" value="MBP2327669.1"/>
    <property type="molecule type" value="Genomic_DNA"/>
</dbReference>
<organism evidence="2 3">
    <name type="scientific">Kibdelosporangium banguiense</name>
    <dbReference type="NCBI Taxonomy" id="1365924"/>
    <lineage>
        <taxon>Bacteria</taxon>
        <taxon>Bacillati</taxon>
        <taxon>Actinomycetota</taxon>
        <taxon>Actinomycetes</taxon>
        <taxon>Pseudonocardiales</taxon>
        <taxon>Pseudonocardiaceae</taxon>
        <taxon>Kibdelosporangium</taxon>
    </lineage>
</organism>
<feature type="transmembrane region" description="Helical" evidence="1">
    <location>
        <begin position="41"/>
        <end position="60"/>
    </location>
</feature>